<comment type="caution">
    <text evidence="1">The sequence shown here is derived from an EMBL/GenBank/DDBJ whole genome shotgun (WGS) entry which is preliminary data.</text>
</comment>
<proteinExistence type="predicted"/>
<accession>A0A0W0F827</accession>
<sequence length="10" mass="1022">MCAVAVQDAD</sequence>
<reference evidence="1 2" key="1">
    <citation type="submission" date="2015-12" db="EMBL/GenBank/DDBJ databases">
        <title>Draft genome sequence of Moniliophthora roreri, the causal agent of frosty pod rot of cacao.</title>
        <authorList>
            <person name="Aime M.C."/>
            <person name="Diaz-Valderrama J.R."/>
            <person name="Kijpornyongpan T."/>
            <person name="Phillips-Mora W."/>
        </authorList>
    </citation>
    <scope>NUCLEOTIDE SEQUENCE [LARGE SCALE GENOMIC DNA]</scope>
    <source>
        <strain evidence="1 2">MCA 2952</strain>
    </source>
</reference>
<protein>
    <submittedName>
        <fullName evidence="1">Uncharacterized protein</fullName>
    </submittedName>
</protein>
<organism evidence="1 2">
    <name type="scientific">Moniliophthora roreri</name>
    <name type="common">Frosty pod rot fungus</name>
    <name type="synonym">Monilia roreri</name>
    <dbReference type="NCBI Taxonomy" id="221103"/>
    <lineage>
        <taxon>Eukaryota</taxon>
        <taxon>Fungi</taxon>
        <taxon>Dikarya</taxon>
        <taxon>Basidiomycota</taxon>
        <taxon>Agaricomycotina</taxon>
        <taxon>Agaricomycetes</taxon>
        <taxon>Agaricomycetidae</taxon>
        <taxon>Agaricales</taxon>
        <taxon>Marasmiineae</taxon>
        <taxon>Marasmiaceae</taxon>
        <taxon>Moniliophthora</taxon>
    </lineage>
</organism>
<dbReference type="Proteomes" id="UP000054988">
    <property type="component" value="Unassembled WGS sequence"/>
</dbReference>
<evidence type="ECO:0000313" key="2">
    <source>
        <dbReference type="Proteomes" id="UP000054988"/>
    </source>
</evidence>
<gene>
    <name evidence="1" type="ORF">WG66_15005</name>
</gene>
<evidence type="ECO:0000313" key="1">
    <source>
        <dbReference type="EMBL" id="KTB32417.1"/>
    </source>
</evidence>
<name>A0A0W0F827_MONRR</name>
<dbReference type="EMBL" id="LATX01002229">
    <property type="protein sequence ID" value="KTB32417.1"/>
    <property type="molecule type" value="Genomic_DNA"/>
</dbReference>